<dbReference type="GO" id="GO:0046872">
    <property type="term" value="F:metal ion binding"/>
    <property type="evidence" value="ECO:0007669"/>
    <property type="project" value="UniProtKB-KW"/>
</dbReference>
<evidence type="ECO:0000256" key="4">
    <source>
        <dbReference type="ARBA" id="ARBA00011738"/>
    </source>
</evidence>
<dbReference type="Pfam" id="PF13023">
    <property type="entry name" value="HD_3"/>
    <property type="match status" value="1"/>
</dbReference>
<keyword evidence="7" id="KW-0378">Hydrolase</keyword>
<evidence type="ECO:0000256" key="2">
    <source>
        <dbReference type="ARBA" id="ARBA00001936"/>
    </source>
</evidence>
<dbReference type="GO" id="GO:0005737">
    <property type="term" value="C:cytoplasm"/>
    <property type="evidence" value="ECO:0007669"/>
    <property type="project" value="TreeGrafter"/>
</dbReference>
<protein>
    <recommendedName>
        <fullName evidence="5">5'-deoxynucleotidase</fullName>
        <ecNumber evidence="5">3.1.3.89</ecNumber>
    </recommendedName>
</protein>
<name>A0A1G2D8D8_9BACT</name>
<dbReference type="EC" id="3.1.3.89" evidence="5"/>
<comment type="caution">
    <text evidence="9">The sequence shown here is derived from an EMBL/GenBank/DDBJ whole genome shotgun (WGS) entry which is preliminary data.</text>
</comment>
<dbReference type="PANTHER" id="PTHR11845">
    <property type="entry name" value="5'-DEOXYNUCLEOTIDASE HDDC2"/>
    <property type="match status" value="1"/>
</dbReference>
<dbReference type="Gene3D" id="1.10.3210.10">
    <property type="entry name" value="Hypothetical protein af1432"/>
    <property type="match status" value="1"/>
</dbReference>
<dbReference type="GO" id="GO:0002953">
    <property type="term" value="F:5'-deoxynucleotidase activity"/>
    <property type="evidence" value="ECO:0007669"/>
    <property type="project" value="UniProtKB-EC"/>
</dbReference>
<dbReference type="Proteomes" id="UP000177996">
    <property type="component" value="Unassembled WGS sequence"/>
</dbReference>
<feature type="domain" description="HD/PDEase" evidence="8">
    <location>
        <begin position="34"/>
        <end position="148"/>
    </location>
</feature>
<dbReference type="AlphaFoldDB" id="A0A1G2D8D8"/>
<organism evidence="9 10">
    <name type="scientific">Candidatus Lloydbacteria bacterium RIFCSPHIGHO2_02_FULL_50_13</name>
    <dbReference type="NCBI Taxonomy" id="1798661"/>
    <lineage>
        <taxon>Bacteria</taxon>
        <taxon>Candidatus Lloydiibacteriota</taxon>
    </lineage>
</organism>
<comment type="cofactor">
    <cofactor evidence="2">
        <name>Mn(2+)</name>
        <dbReference type="ChEBI" id="CHEBI:29035"/>
    </cofactor>
</comment>
<evidence type="ECO:0000256" key="6">
    <source>
        <dbReference type="ARBA" id="ARBA00022723"/>
    </source>
</evidence>
<dbReference type="InterPro" id="IPR039356">
    <property type="entry name" value="YfbR/HDDC2"/>
</dbReference>
<evidence type="ECO:0000259" key="8">
    <source>
        <dbReference type="SMART" id="SM00471"/>
    </source>
</evidence>
<dbReference type="STRING" id="1798661.A3D65_00055"/>
<evidence type="ECO:0000313" key="10">
    <source>
        <dbReference type="Proteomes" id="UP000177996"/>
    </source>
</evidence>
<reference evidence="9 10" key="1">
    <citation type="journal article" date="2016" name="Nat. Commun.">
        <title>Thousands of microbial genomes shed light on interconnected biogeochemical processes in an aquifer system.</title>
        <authorList>
            <person name="Anantharaman K."/>
            <person name="Brown C.T."/>
            <person name="Hug L.A."/>
            <person name="Sharon I."/>
            <person name="Castelle C.J."/>
            <person name="Probst A.J."/>
            <person name="Thomas B.C."/>
            <person name="Singh A."/>
            <person name="Wilkins M.J."/>
            <person name="Karaoz U."/>
            <person name="Brodie E.L."/>
            <person name="Williams K.H."/>
            <person name="Hubbard S.S."/>
            <person name="Banfield J.F."/>
        </authorList>
    </citation>
    <scope>NUCLEOTIDE SEQUENCE [LARGE SCALE GENOMIC DNA]</scope>
</reference>
<evidence type="ECO:0000313" key="9">
    <source>
        <dbReference type="EMBL" id="OGZ09905.1"/>
    </source>
</evidence>
<comment type="catalytic activity">
    <reaction evidence="1">
        <text>a 2'-deoxyribonucleoside 5'-phosphate + H2O = a 2'-deoxyribonucleoside + phosphate</text>
        <dbReference type="Rhea" id="RHEA:36167"/>
        <dbReference type="ChEBI" id="CHEBI:15377"/>
        <dbReference type="ChEBI" id="CHEBI:18274"/>
        <dbReference type="ChEBI" id="CHEBI:43474"/>
        <dbReference type="ChEBI" id="CHEBI:65317"/>
        <dbReference type="EC" id="3.1.3.89"/>
    </reaction>
</comment>
<gene>
    <name evidence="9" type="ORF">A3D65_00055</name>
</gene>
<dbReference type="SUPFAM" id="SSF109604">
    <property type="entry name" value="HD-domain/PDEase-like"/>
    <property type="match status" value="1"/>
</dbReference>
<evidence type="ECO:0000256" key="5">
    <source>
        <dbReference type="ARBA" id="ARBA00012964"/>
    </source>
</evidence>
<evidence type="ECO:0000256" key="1">
    <source>
        <dbReference type="ARBA" id="ARBA00001638"/>
    </source>
</evidence>
<comment type="subunit">
    <text evidence="4">Homodimer.</text>
</comment>
<proteinExistence type="predicted"/>
<accession>A0A1G2D8D8</accession>
<dbReference type="InterPro" id="IPR003607">
    <property type="entry name" value="HD/PDEase_dom"/>
</dbReference>
<comment type="cofactor">
    <cofactor evidence="3">
        <name>Co(2+)</name>
        <dbReference type="ChEBI" id="CHEBI:48828"/>
    </cofactor>
</comment>
<dbReference type="InterPro" id="IPR006674">
    <property type="entry name" value="HD_domain"/>
</dbReference>
<dbReference type="PANTHER" id="PTHR11845:SF13">
    <property type="entry name" value="5'-DEOXYNUCLEOTIDASE HDDC2"/>
    <property type="match status" value="1"/>
</dbReference>
<dbReference type="EMBL" id="MHLL01000014">
    <property type="protein sequence ID" value="OGZ09905.1"/>
    <property type="molecule type" value="Genomic_DNA"/>
</dbReference>
<keyword evidence="6" id="KW-0479">Metal-binding</keyword>
<evidence type="ECO:0000256" key="3">
    <source>
        <dbReference type="ARBA" id="ARBA00001941"/>
    </source>
</evidence>
<evidence type="ECO:0000256" key="7">
    <source>
        <dbReference type="ARBA" id="ARBA00022801"/>
    </source>
</evidence>
<dbReference type="SMART" id="SM00471">
    <property type="entry name" value="HDc"/>
    <property type="match status" value="1"/>
</dbReference>
<sequence>MSDFNLSAVANFIFELAQLREKPRSGWELIKVPEKESVANHVLRMTQLAYILAVMEGHPEPEQVAMCALFHENGETRLPDIHKVAARYLSEVREENVVIDQTAGLGVAGEKILAFWRTAEHRSSAAGIIAKDADYLECAFTAKEYLEQGHVFAANWIDNVRAALKTDSAKQLFGQMLTMTSNDWWQGLKKLS</sequence>